<feature type="domain" description="Rhodanese" evidence="7">
    <location>
        <begin position="186"/>
        <end position="306"/>
    </location>
</feature>
<dbReference type="GeneID" id="106820679"/>
<feature type="compositionally biased region" description="Low complexity" evidence="5">
    <location>
        <begin position="682"/>
        <end position="697"/>
    </location>
</feature>
<evidence type="ECO:0000313" key="9">
    <source>
        <dbReference type="Proteomes" id="UP000695022"/>
    </source>
</evidence>
<dbReference type="InterPro" id="IPR018200">
    <property type="entry name" value="USP_CS"/>
</dbReference>
<evidence type="ECO:0000256" key="5">
    <source>
        <dbReference type="SAM" id="MobiDB-lite"/>
    </source>
</evidence>
<feature type="coiled-coil region" evidence="4">
    <location>
        <begin position="94"/>
        <end position="139"/>
    </location>
</feature>
<dbReference type="Gene3D" id="3.90.70.10">
    <property type="entry name" value="Cysteine proteinases"/>
    <property type="match status" value="1"/>
</dbReference>
<feature type="region of interest" description="Disordered" evidence="5">
    <location>
        <begin position="653"/>
        <end position="698"/>
    </location>
</feature>
<dbReference type="Proteomes" id="UP000695022">
    <property type="component" value="Unplaced"/>
</dbReference>
<reference evidence="10" key="1">
    <citation type="submission" date="2025-08" db="UniProtKB">
        <authorList>
            <consortium name="RefSeq"/>
        </authorList>
    </citation>
    <scope>IDENTIFICATION</scope>
</reference>
<dbReference type="CDD" id="cd02674">
    <property type="entry name" value="Peptidase_C19R"/>
    <property type="match status" value="1"/>
</dbReference>
<dbReference type="PANTHER" id="PTHR21646:SF46">
    <property type="entry name" value="UBIQUITIN CARBOXYL-TERMINAL HYDROLASE"/>
    <property type="match status" value="1"/>
</dbReference>
<comment type="catalytic activity">
    <reaction evidence="1">
        <text>Thiol-dependent hydrolysis of ester, thioester, amide, peptide and isopeptide bonds formed by the C-terminal Gly of ubiquitin (a 76-residue protein attached to proteins as an intracellular targeting signal).</text>
        <dbReference type="EC" id="3.4.19.12"/>
    </reaction>
</comment>
<evidence type="ECO:0000259" key="7">
    <source>
        <dbReference type="PROSITE" id="PS50206"/>
    </source>
</evidence>
<dbReference type="Gene3D" id="3.40.250.10">
    <property type="entry name" value="Rhodanese-like domain"/>
    <property type="match status" value="1"/>
</dbReference>
<protein>
    <recommendedName>
        <fullName evidence="3">ubiquitinyl hydrolase 1</fullName>
        <ecNumber evidence="3">3.4.19.12</ecNumber>
    </recommendedName>
</protein>
<dbReference type="PROSITE" id="PS50235">
    <property type="entry name" value="USP_3"/>
    <property type="match status" value="1"/>
</dbReference>
<dbReference type="InterPro" id="IPR050185">
    <property type="entry name" value="Ub_carboxyl-term_hydrolase"/>
</dbReference>
<evidence type="ECO:0000259" key="6">
    <source>
        <dbReference type="PROSITE" id="PS50020"/>
    </source>
</evidence>
<dbReference type="Pfam" id="PF08969">
    <property type="entry name" value="USP8_dimer"/>
    <property type="match status" value="1"/>
</dbReference>
<feature type="region of interest" description="Disordered" evidence="5">
    <location>
        <begin position="458"/>
        <end position="530"/>
    </location>
</feature>
<evidence type="ECO:0000256" key="4">
    <source>
        <dbReference type="SAM" id="Coils"/>
    </source>
</evidence>
<dbReference type="Gene3D" id="1.20.58.80">
    <property type="entry name" value="Phosphotransferase system, lactose/cellobiose-type IIA subunit"/>
    <property type="match status" value="1"/>
</dbReference>
<dbReference type="Pfam" id="PF00397">
    <property type="entry name" value="WW"/>
    <property type="match status" value="1"/>
</dbReference>
<dbReference type="Gene3D" id="2.20.70.10">
    <property type="match status" value="1"/>
</dbReference>
<dbReference type="PROSITE" id="PS00972">
    <property type="entry name" value="USP_1"/>
    <property type="match status" value="1"/>
</dbReference>
<dbReference type="InterPro" id="IPR036873">
    <property type="entry name" value="Rhodanese-like_dom_sf"/>
</dbReference>
<name>A0ABM1F896_PRICU</name>
<feature type="compositionally biased region" description="Basic and acidic residues" evidence="5">
    <location>
        <begin position="411"/>
        <end position="434"/>
    </location>
</feature>
<feature type="compositionally biased region" description="Polar residues" evidence="5">
    <location>
        <begin position="653"/>
        <end position="664"/>
    </location>
</feature>
<dbReference type="InterPro" id="IPR036020">
    <property type="entry name" value="WW_dom_sf"/>
</dbReference>
<keyword evidence="4" id="KW-0175">Coiled coil</keyword>
<comment type="similarity">
    <text evidence="2">Belongs to the peptidase C19 family.</text>
</comment>
<dbReference type="InterPro" id="IPR001394">
    <property type="entry name" value="Peptidase_C19_UCH"/>
</dbReference>
<dbReference type="CDD" id="cd00201">
    <property type="entry name" value="WW"/>
    <property type="match status" value="1"/>
</dbReference>
<keyword evidence="9" id="KW-1185">Reference proteome</keyword>
<feature type="region of interest" description="Disordered" evidence="5">
    <location>
        <begin position="344"/>
        <end position="442"/>
    </location>
</feature>
<feature type="domain" description="WW" evidence="6">
    <location>
        <begin position="623"/>
        <end position="657"/>
    </location>
</feature>
<organism evidence="9 10">
    <name type="scientific">Priapulus caudatus</name>
    <name type="common">Priapulid worm</name>
    <dbReference type="NCBI Taxonomy" id="37621"/>
    <lineage>
        <taxon>Eukaryota</taxon>
        <taxon>Metazoa</taxon>
        <taxon>Ecdysozoa</taxon>
        <taxon>Scalidophora</taxon>
        <taxon>Priapulida</taxon>
        <taxon>Priapulimorpha</taxon>
        <taxon>Priapulimorphida</taxon>
        <taxon>Priapulidae</taxon>
        <taxon>Priapulus</taxon>
    </lineage>
</organism>
<dbReference type="SUPFAM" id="SSF54001">
    <property type="entry name" value="Cysteine proteinases"/>
    <property type="match status" value="1"/>
</dbReference>
<dbReference type="EC" id="3.4.19.12" evidence="3"/>
<proteinExistence type="inferred from homology"/>
<dbReference type="Pfam" id="PF00443">
    <property type="entry name" value="UCH"/>
    <property type="match status" value="1"/>
</dbReference>
<dbReference type="PROSITE" id="PS50020">
    <property type="entry name" value="WW_DOMAIN_2"/>
    <property type="match status" value="1"/>
</dbReference>
<dbReference type="InterPro" id="IPR001202">
    <property type="entry name" value="WW_dom"/>
</dbReference>
<gene>
    <name evidence="10" type="primary">LOC106820679</name>
</gene>
<dbReference type="SUPFAM" id="SSF52821">
    <property type="entry name" value="Rhodanese/Cell cycle control phosphatase"/>
    <property type="match status" value="1"/>
</dbReference>
<dbReference type="PROSITE" id="PS00973">
    <property type="entry name" value="USP_2"/>
    <property type="match status" value="1"/>
</dbReference>
<dbReference type="RefSeq" id="XP_014680667.1">
    <property type="nucleotide sequence ID" value="XM_014825181.1"/>
</dbReference>
<accession>A0ABM1F896</accession>
<evidence type="ECO:0000313" key="10">
    <source>
        <dbReference type="RefSeq" id="XP_014680667.1"/>
    </source>
</evidence>
<dbReference type="InterPro" id="IPR028889">
    <property type="entry name" value="USP"/>
</dbReference>
<dbReference type="SUPFAM" id="SSF51045">
    <property type="entry name" value="WW domain"/>
    <property type="match status" value="1"/>
</dbReference>
<evidence type="ECO:0000256" key="3">
    <source>
        <dbReference type="ARBA" id="ARBA00012759"/>
    </source>
</evidence>
<dbReference type="PROSITE" id="PS50206">
    <property type="entry name" value="RHODANESE_3"/>
    <property type="match status" value="1"/>
</dbReference>
<feature type="region of interest" description="Disordered" evidence="5">
    <location>
        <begin position="586"/>
        <end position="610"/>
    </location>
</feature>
<dbReference type="SMART" id="SM00456">
    <property type="entry name" value="WW"/>
    <property type="match status" value="1"/>
</dbReference>
<dbReference type="InterPro" id="IPR001763">
    <property type="entry name" value="Rhodanese-like_dom"/>
</dbReference>
<evidence type="ECO:0000256" key="1">
    <source>
        <dbReference type="ARBA" id="ARBA00000707"/>
    </source>
</evidence>
<evidence type="ECO:0000256" key="2">
    <source>
        <dbReference type="ARBA" id="ARBA00009085"/>
    </source>
</evidence>
<dbReference type="InterPro" id="IPR015063">
    <property type="entry name" value="USP8_dimer"/>
</dbReference>
<evidence type="ECO:0000259" key="8">
    <source>
        <dbReference type="PROSITE" id="PS50235"/>
    </source>
</evidence>
<dbReference type="PANTHER" id="PTHR21646">
    <property type="entry name" value="UBIQUITIN CARBOXYL-TERMINAL HYDROLASE"/>
    <property type="match status" value="1"/>
</dbReference>
<dbReference type="InterPro" id="IPR038765">
    <property type="entry name" value="Papain-like_cys_pep_sf"/>
</dbReference>
<dbReference type="SUPFAM" id="SSF140856">
    <property type="entry name" value="USP8 N-terminal domain-like"/>
    <property type="match status" value="1"/>
</dbReference>
<feature type="domain" description="USP" evidence="8">
    <location>
        <begin position="769"/>
        <end position="1100"/>
    </location>
</feature>
<sequence>MPRKQLKTLYLGVTLDDLNKKVEDVKALGLTTKNVRQCCTSAGKLYGAAGKAELDGDEERAYVLLMKFVEVVMAITSVAEYKNNKKYYDDLVGLSNLKLAIERCEKLSKSLTKRYDLKIAEEEARNILAKQEMREAEEIERAKFGKGNASTSVEKSAKKSQTANDSTGVPEGYITSMQLYKMCLDKVSEVIIMDARPATDFAESRIVHRYCISVPEEIVKPGVTVQQIQIDLPEESKEAWLMRSKSDFIVLLDWQSRQEDVKLGKPLQNLKDAIFKWDSITVLKSEPLILLRGYEDWLLRYPTLTTNSNVQPPKTLFKGSDNSLLSLDFSYPDLDEAFVASPSIGENGAAAKPPRKTDAPAAELTADSPRADQAATSLVEEGSPLKIASGGAVPAVNRSLKPRLDAPPTRDSPDAARSSRDSAKRRSDRARSGEGAEVGGQLQALADQIANLRLEKENSDRRWMKEQDHLERIRQDKNKTTMEEDNKNQQEELAQRKQQEQEAYDRAIREKQEEAEQLERDKAAQEEKQAQEEIKRLEIVKARMLAEERERALAKEKEAKELRARDEKEKHQAELLAAELTRKAEIAERTAKPKGLTLEDSQKATPMRSYELPPSYDVYVTSPGLPSGWEKVLDKQTGRYYYRDHNKHSTHWQLPQSVLDTPNDMTPVKPGSFRTRLKEEPGSPSSPKRMSRSSSSPNIRKLLEEEEEKENAVKIPQLSAVDKSVKPMPVVPDRSLKPSPISKPILIEISATRLRNMQPVYGSVGQGLTGLRNLGNSCYMNSSLQGLSNTTPLVKYFLNGSYKFDINRENKLGYGGEIAEEFTAVLSALWSGQYRYIAPRDFKYTVGRYGPLFAGNEHQDSQEFMAFLLDSLHEDVNKVRKRVVLPEQDNDGVTDVMAADKAWQIHKVINESIIVSLFQGQFKSTVACLTCEKTSVTFDPFMYLSLPLPSGSRCRLQDCLRLFFKEEKMTGDSRWSCPRCKTKRDAVKRLEIWRLPPILIVLLKRFYYEGMFRHKIQTFVDFPISGLNMADTIRGPKKRSPYWLYAVSNHYGSLDGGHYTAYCKNSFTDRWCKFDDSDVTKMDVSDIRTPAAYMLFYSSIPFSPPVASQL</sequence>